<protein>
    <recommendedName>
        <fullName evidence="5">HAMP domain-containing protein</fullName>
    </recommendedName>
</protein>
<evidence type="ECO:0008006" key="5">
    <source>
        <dbReference type="Google" id="ProtNLM"/>
    </source>
</evidence>
<dbReference type="AlphaFoldDB" id="A0A0L0HSB7"/>
<sequence length="568" mass="62190">MVLVTETTPAKPVVDEETGNKFLGRIRVPLSILFMVVTLALGAALSVTIGVISIVKGNQSIASTSQDLRAMTMNRAYDRVNTMLGTASSLLFTLTNSTMMYKYFNSGTQDEILSRDMLSNMDLLTLHWQMANQNPFIGATGWYMEQNSNYMATYSRANFIAYSDDTTRAVLGSSANWNQTQTRCNDTVRWFDASGNRTLSGSCVMNSMLVRGVKADNSLDFDHAVISRGDWNLTRMWSQPYSSTGKPVWGTITYSTNPVLRTFLVPLIQPIWYGQPVGTATAGQTFFGAQFVTMTLKSLETYIPTIVPTANAILSFMDTTGTLVASSQAGAAASTATGARYKGWNSPNPMVAATAKYMFPQYADDAAYIQAVSNFEDFSGQFEVDGVKYLLDCRWVGDQWGLKWLMIMTIPYADFYGTVDAAKRQIVYACIGLGISGFLIAIATSLIVILPIRRLNIVMGEALNFDFSALRNGYLQRRSAFKEIAEMQSTFALMLAKFATAIQNNKNLGNRKLSEKSSDPGRPAQTTTSNSGSLAGTVSNQYQRPLLTGGRTGMDAVVEGTETSASKF</sequence>
<evidence type="ECO:0000313" key="4">
    <source>
        <dbReference type="Proteomes" id="UP000053201"/>
    </source>
</evidence>
<dbReference type="RefSeq" id="XP_016611839.1">
    <property type="nucleotide sequence ID" value="XM_016749583.1"/>
</dbReference>
<keyword evidence="2" id="KW-0472">Membrane</keyword>
<dbReference type="Proteomes" id="UP000053201">
    <property type="component" value="Unassembled WGS sequence"/>
</dbReference>
<feature type="transmembrane region" description="Helical" evidence="2">
    <location>
        <begin position="32"/>
        <end position="55"/>
    </location>
</feature>
<dbReference type="GeneID" id="27684934"/>
<keyword evidence="4" id="KW-1185">Reference proteome</keyword>
<evidence type="ECO:0000313" key="3">
    <source>
        <dbReference type="EMBL" id="KND03800.1"/>
    </source>
</evidence>
<dbReference type="EMBL" id="KQ257451">
    <property type="protein sequence ID" value="KND03800.1"/>
    <property type="molecule type" value="Genomic_DNA"/>
</dbReference>
<feature type="region of interest" description="Disordered" evidence="1">
    <location>
        <begin position="509"/>
        <end position="568"/>
    </location>
</feature>
<reference evidence="3 4" key="1">
    <citation type="submission" date="2009-08" db="EMBL/GenBank/DDBJ databases">
        <title>The Genome Sequence of Spizellomyces punctatus strain DAOM BR117.</title>
        <authorList>
            <consortium name="The Broad Institute Genome Sequencing Platform"/>
            <person name="Russ C."/>
            <person name="Cuomo C."/>
            <person name="Shea T."/>
            <person name="Young S.K."/>
            <person name="Zeng Q."/>
            <person name="Koehrsen M."/>
            <person name="Haas B."/>
            <person name="Borodovsky M."/>
            <person name="Guigo R."/>
            <person name="Alvarado L."/>
            <person name="Berlin A."/>
            <person name="Bochicchio J."/>
            <person name="Borenstein D."/>
            <person name="Chapman S."/>
            <person name="Chen Z."/>
            <person name="Engels R."/>
            <person name="Freedman E."/>
            <person name="Gellesch M."/>
            <person name="Goldberg J."/>
            <person name="Griggs A."/>
            <person name="Gujja S."/>
            <person name="Heiman D."/>
            <person name="Hepburn T."/>
            <person name="Howarth C."/>
            <person name="Jen D."/>
            <person name="Larson L."/>
            <person name="Lewis B."/>
            <person name="Mehta T."/>
            <person name="Park D."/>
            <person name="Pearson M."/>
            <person name="Roberts A."/>
            <person name="Saif S."/>
            <person name="Shenoy N."/>
            <person name="Sisk P."/>
            <person name="Stolte C."/>
            <person name="Sykes S."/>
            <person name="Thomson T."/>
            <person name="Walk T."/>
            <person name="White J."/>
            <person name="Yandava C."/>
            <person name="Burger G."/>
            <person name="Gray M.W."/>
            <person name="Holland P.W.H."/>
            <person name="King N."/>
            <person name="Lang F.B.F."/>
            <person name="Roger A.J."/>
            <person name="Ruiz-Trillo I."/>
            <person name="Lander E."/>
            <person name="Nusbaum C."/>
        </authorList>
    </citation>
    <scope>NUCLEOTIDE SEQUENCE [LARGE SCALE GENOMIC DNA]</scope>
    <source>
        <strain evidence="3 4">DAOM BR117</strain>
    </source>
</reference>
<proteinExistence type="predicted"/>
<feature type="compositionally biased region" description="Polar residues" evidence="1">
    <location>
        <begin position="524"/>
        <end position="543"/>
    </location>
</feature>
<gene>
    <name evidence="3" type="ORF">SPPG_01257</name>
</gene>
<evidence type="ECO:0000256" key="1">
    <source>
        <dbReference type="SAM" id="MobiDB-lite"/>
    </source>
</evidence>
<keyword evidence="2" id="KW-0812">Transmembrane</keyword>
<dbReference type="InParanoid" id="A0A0L0HSB7"/>
<feature type="transmembrane region" description="Helical" evidence="2">
    <location>
        <begin position="426"/>
        <end position="450"/>
    </location>
</feature>
<name>A0A0L0HSB7_SPIPD</name>
<accession>A0A0L0HSB7</accession>
<keyword evidence="2" id="KW-1133">Transmembrane helix</keyword>
<dbReference type="VEuPathDB" id="FungiDB:SPPG_01257"/>
<dbReference type="OrthoDB" id="2107502at2759"/>
<organism evidence="3 4">
    <name type="scientific">Spizellomyces punctatus (strain DAOM BR117)</name>
    <dbReference type="NCBI Taxonomy" id="645134"/>
    <lineage>
        <taxon>Eukaryota</taxon>
        <taxon>Fungi</taxon>
        <taxon>Fungi incertae sedis</taxon>
        <taxon>Chytridiomycota</taxon>
        <taxon>Chytridiomycota incertae sedis</taxon>
        <taxon>Chytridiomycetes</taxon>
        <taxon>Spizellomycetales</taxon>
        <taxon>Spizellomycetaceae</taxon>
        <taxon>Spizellomyces</taxon>
    </lineage>
</organism>
<evidence type="ECO:0000256" key="2">
    <source>
        <dbReference type="SAM" id="Phobius"/>
    </source>
</evidence>